<comment type="caution">
    <text evidence="2">The sequence shown here is derived from an EMBL/GenBank/DDBJ whole genome shotgun (WGS) entry which is preliminary data.</text>
</comment>
<dbReference type="EMBL" id="ANHZ02000005">
    <property type="protein sequence ID" value="EME37126.1"/>
    <property type="molecule type" value="Genomic_DNA"/>
</dbReference>
<keyword evidence="3" id="KW-1185">Reference proteome</keyword>
<reference evidence="2 3" key="1">
    <citation type="journal article" date="2014" name="Genome Announc.">
        <title>Draft Genome Sequence of Kocuria palustris PEL.</title>
        <authorList>
            <person name="Sharma G."/>
            <person name="Khatri I."/>
            <person name="Subramanian S."/>
        </authorList>
    </citation>
    <scope>NUCLEOTIDE SEQUENCE [LARGE SCALE GENOMIC DNA]</scope>
    <source>
        <strain evidence="2 3">PEL</strain>
    </source>
</reference>
<dbReference type="AlphaFoldDB" id="M2XDG0"/>
<accession>M2XDG0</accession>
<gene>
    <name evidence="2" type="ORF">C884_02040</name>
</gene>
<proteinExistence type="predicted"/>
<organism evidence="2 3">
    <name type="scientific">Kocuria palustris PEL</name>
    <dbReference type="NCBI Taxonomy" id="1236550"/>
    <lineage>
        <taxon>Bacteria</taxon>
        <taxon>Bacillati</taxon>
        <taxon>Actinomycetota</taxon>
        <taxon>Actinomycetes</taxon>
        <taxon>Micrococcales</taxon>
        <taxon>Micrococcaceae</taxon>
        <taxon>Kocuria</taxon>
    </lineage>
</organism>
<dbReference type="Proteomes" id="UP000009877">
    <property type="component" value="Unassembled WGS sequence"/>
</dbReference>
<evidence type="ECO:0000256" key="1">
    <source>
        <dbReference type="SAM" id="MobiDB-lite"/>
    </source>
</evidence>
<sequence length="39" mass="4038">MGSSGNGSGSPSTPSRCVCPDERRGHEVRRSLRVGTPPA</sequence>
<evidence type="ECO:0000313" key="3">
    <source>
        <dbReference type="Proteomes" id="UP000009877"/>
    </source>
</evidence>
<feature type="compositionally biased region" description="Basic and acidic residues" evidence="1">
    <location>
        <begin position="19"/>
        <end position="30"/>
    </location>
</feature>
<evidence type="ECO:0000313" key="2">
    <source>
        <dbReference type="EMBL" id="EME37126.1"/>
    </source>
</evidence>
<name>M2XDG0_9MICC</name>
<protein>
    <submittedName>
        <fullName evidence="2">Uncharacterized protein</fullName>
    </submittedName>
</protein>
<feature type="region of interest" description="Disordered" evidence="1">
    <location>
        <begin position="1"/>
        <end position="39"/>
    </location>
</feature>